<sequence>MDIYERQGGVNSTLLELAKHDFNLVQSVHQTNIRNMSRWEPQAMQNLPEYMKVLISALFKAIEELASDILNEKDMDVLLYLKNEWAGLCKAYLMEAERCGRDVGRPIAGPSHPTVDVNRTRPSDAMDP</sequence>
<dbReference type="AlphaFoldDB" id="A0AAV9E2X4"/>
<evidence type="ECO:0000256" key="3">
    <source>
        <dbReference type="SAM" id="MobiDB-lite"/>
    </source>
</evidence>
<comment type="caution">
    <text evidence="5">The sequence shown here is derived from an EMBL/GenBank/DDBJ whole genome shotgun (WGS) entry which is preliminary data.</text>
</comment>
<feature type="domain" description="Terpene synthase metal-binding" evidence="4">
    <location>
        <begin position="35"/>
        <end position="98"/>
    </location>
</feature>
<dbReference type="GO" id="GO:0010333">
    <property type="term" value="F:terpene synthase activity"/>
    <property type="evidence" value="ECO:0007669"/>
    <property type="project" value="InterPro"/>
</dbReference>
<name>A0AAV9E2X4_ACOCL</name>
<dbReference type="PANTHER" id="PTHR31225:SF9">
    <property type="entry name" value="TERPENE SYNTHASE 10"/>
    <property type="match status" value="1"/>
</dbReference>
<feature type="region of interest" description="Disordered" evidence="3">
    <location>
        <begin position="103"/>
        <end position="128"/>
    </location>
</feature>
<dbReference type="Pfam" id="PF03936">
    <property type="entry name" value="Terpene_synth_C"/>
    <property type="match status" value="1"/>
</dbReference>
<dbReference type="EMBL" id="JAUJYO010000009">
    <property type="protein sequence ID" value="KAK1307971.1"/>
    <property type="molecule type" value="Genomic_DNA"/>
</dbReference>
<feature type="compositionally biased region" description="Basic and acidic residues" evidence="3">
    <location>
        <begin position="118"/>
        <end position="128"/>
    </location>
</feature>
<evidence type="ECO:0000256" key="2">
    <source>
        <dbReference type="ARBA" id="ARBA00022842"/>
    </source>
</evidence>
<dbReference type="Proteomes" id="UP001180020">
    <property type="component" value="Unassembled WGS sequence"/>
</dbReference>
<keyword evidence="1" id="KW-0479">Metal-binding</keyword>
<dbReference type="SUPFAM" id="SSF48576">
    <property type="entry name" value="Terpenoid synthases"/>
    <property type="match status" value="1"/>
</dbReference>
<dbReference type="GO" id="GO:0016114">
    <property type="term" value="P:terpenoid biosynthetic process"/>
    <property type="evidence" value="ECO:0007669"/>
    <property type="project" value="InterPro"/>
</dbReference>
<dbReference type="PANTHER" id="PTHR31225">
    <property type="entry name" value="OS04G0344100 PROTEIN-RELATED"/>
    <property type="match status" value="1"/>
</dbReference>
<evidence type="ECO:0000256" key="1">
    <source>
        <dbReference type="ARBA" id="ARBA00022723"/>
    </source>
</evidence>
<dbReference type="InterPro" id="IPR005630">
    <property type="entry name" value="Terpene_synthase_metal-bd"/>
</dbReference>
<proteinExistence type="predicted"/>
<keyword evidence="2" id="KW-0460">Magnesium</keyword>
<keyword evidence="6" id="KW-1185">Reference proteome</keyword>
<accession>A0AAV9E2X4</accession>
<evidence type="ECO:0000313" key="6">
    <source>
        <dbReference type="Proteomes" id="UP001180020"/>
    </source>
</evidence>
<reference evidence="5" key="1">
    <citation type="journal article" date="2023" name="Nat. Commun.">
        <title>Diploid and tetraploid genomes of Acorus and the evolution of monocots.</title>
        <authorList>
            <person name="Ma L."/>
            <person name="Liu K.W."/>
            <person name="Li Z."/>
            <person name="Hsiao Y.Y."/>
            <person name="Qi Y."/>
            <person name="Fu T."/>
            <person name="Tang G.D."/>
            <person name="Zhang D."/>
            <person name="Sun W.H."/>
            <person name="Liu D.K."/>
            <person name="Li Y."/>
            <person name="Chen G.Z."/>
            <person name="Liu X.D."/>
            <person name="Liao X.Y."/>
            <person name="Jiang Y.T."/>
            <person name="Yu X."/>
            <person name="Hao Y."/>
            <person name="Huang J."/>
            <person name="Zhao X.W."/>
            <person name="Ke S."/>
            <person name="Chen Y.Y."/>
            <person name="Wu W.L."/>
            <person name="Hsu J.L."/>
            <person name="Lin Y.F."/>
            <person name="Huang M.D."/>
            <person name="Li C.Y."/>
            <person name="Huang L."/>
            <person name="Wang Z.W."/>
            <person name="Zhao X."/>
            <person name="Zhong W.Y."/>
            <person name="Peng D.H."/>
            <person name="Ahmad S."/>
            <person name="Lan S."/>
            <person name="Zhang J.S."/>
            <person name="Tsai W.C."/>
            <person name="Van de Peer Y."/>
            <person name="Liu Z.J."/>
        </authorList>
    </citation>
    <scope>NUCLEOTIDE SEQUENCE</scope>
    <source>
        <strain evidence="5">CP</strain>
    </source>
</reference>
<dbReference type="InterPro" id="IPR008949">
    <property type="entry name" value="Isoprenoid_synthase_dom_sf"/>
</dbReference>
<dbReference type="GO" id="GO:0000287">
    <property type="term" value="F:magnesium ion binding"/>
    <property type="evidence" value="ECO:0007669"/>
    <property type="project" value="InterPro"/>
</dbReference>
<dbReference type="InterPro" id="IPR050148">
    <property type="entry name" value="Terpene_synthase-like"/>
</dbReference>
<evidence type="ECO:0000313" key="5">
    <source>
        <dbReference type="EMBL" id="KAK1307971.1"/>
    </source>
</evidence>
<protein>
    <recommendedName>
        <fullName evidence="4">Terpene synthase metal-binding domain-containing protein</fullName>
    </recommendedName>
</protein>
<gene>
    <name evidence="5" type="ORF">QJS10_CPA09g00773</name>
</gene>
<organism evidence="5 6">
    <name type="scientific">Acorus calamus</name>
    <name type="common">Sweet flag</name>
    <dbReference type="NCBI Taxonomy" id="4465"/>
    <lineage>
        <taxon>Eukaryota</taxon>
        <taxon>Viridiplantae</taxon>
        <taxon>Streptophyta</taxon>
        <taxon>Embryophyta</taxon>
        <taxon>Tracheophyta</taxon>
        <taxon>Spermatophyta</taxon>
        <taxon>Magnoliopsida</taxon>
        <taxon>Liliopsida</taxon>
        <taxon>Acoraceae</taxon>
        <taxon>Acorus</taxon>
    </lineage>
</organism>
<evidence type="ECO:0000259" key="4">
    <source>
        <dbReference type="Pfam" id="PF03936"/>
    </source>
</evidence>
<dbReference type="Gene3D" id="1.10.600.10">
    <property type="entry name" value="Farnesyl Diphosphate Synthase"/>
    <property type="match status" value="2"/>
</dbReference>
<reference evidence="5" key="2">
    <citation type="submission" date="2023-06" db="EMBL/GenBank/DDBJ databases">
        <authorList>
            <person name="Ma L."/>
            <person name="Liu K.-W."/>
            <person name="Li Z."/>
            <person name="Hsiao Y.-Y."/>
            <person name="Qi Y."/>
            <person name="Fu T."/>
            <person name="Tang G."/>
            <person name="Zhang D."/>
            <person name="Sun W.-H."/>
            <person name="Liu D.-K."/>
            <person name="Li Y."/>
            <person name="Chen G.-Z."/>
            <person name="Liu X.-D."/>
            <person name="Liao X.-Y."/>
            <person name="Jiang Y.-T."/>
            <person name="Yu X."/>
            <person name="Hao Y."/>
            <person name="Huang J."/>
            <person name="Zhao X.-W."/>
            <person name="Ke S."/>
            <person name="Chen Y.-Y."/>
            <person name="Wu W.-L."/>
            <person name="Hsu J.-L."/>
            <person name="Lin Y.-F."/>
            <person name="Huang M.-D."/>
            <person name="Li C.-Y."/>
            <person name="Huang L."/>
            <person name="Wang Z.-W."/>
            <person name="Zhao X."/>
            <person name="Zhong W.-Y."/>
            <person name="Peng D.-H."/>
            <person name="Ahmad S."/>
            <person name="Lan S."/>
            <person name="Zhang J.-S."/>
            <person name="Tsai W.-C."/>
            <person name="Van De Peer Y."/>
            <person name="Liu Z.-J."/>
        </authorList>
    </citation>
    <scope>NUCLEOTIDE SEQUENCE</scope>
    <source>
        <strain evidence="5">CP</strain>
        <tissue evidence="5">Leaves</tissue>
    </source>
</reference>